<dbReference type="Proteomes" id="UP001143981">
    <property type="component" value="Unassembled WGS sequence"/>
</dbReference>
<evidence type="ECO:0000256" key="1">
    <source>
        <dbReference type="SAM" id="MobiDB-lite"/>
    </source>
</evidence>
<gene>
    <name evidence="2" type="ORF">LPJ61_004223</name>
</gene>
<feature type="non-terminal residue" evidence="2">
    <location>
        <position position="1"/>
    </location>
</feature>
<keyword evidence="3" id="KW-1185">Reference proteome</keyword>
<sequence>RALADRKLSEGAPPFKYDIRVTGDLYADQRDNRTATKVSVKILGNEDGDIIVEQDGIRSLASPTLSADGDPRTPRVTHKRVSDRGLELHIHALPAKQRPLPEATMVGGGGSSGDDDETPAQLPGHTSAAGSFVSAAPSRAATRISEYMRSRPISSHQSFMDLRPAFDDDSASDAECPRSDGARTPQSLELTASPVLVGGGHLPPAFESRPRSSSMTMVEEKATQTTVRGLPDLLAQPALVPESGARGGSASSRASSPAISVLRGGGALRPPADSSVFSMFSGPPVAPPERYVCAGHRGPRPRSLPRQQQRGRRVSKDGVDYRERVESLLTQYFPDEVLKKYLDELRHRYRFMGTGGMTPSEITRLLDKTTADSQLKEELRASLEALVRAPPTEVSLSDTEQTVSSSQPHYLSIRETELRDVLDRTSISPGPKASRCLGVATADLVGGGTSLEALTPMTPGMHLSTQHSTLRSDRLSVAASVAPAESVRGGDGNDDGPAPEQHVIATPAPEQQPSLPPPPSGTEPSTERARSPPAGPRIASPPRGHGAAPPPRPPHSDGPKRSNRQAAPDPGYWEDGDKYKMLPPDMGKAFTILKSQPIFIREMASSNIQFRSPFSQTHEPPSPSAAARPPSGSRRTAASAASKRSSFSERHPAESKVAKAVSELEEVLRRTETDTVESIERDLRGGACSAKGSTRSADCRHCESSADDKVSVASRDSLVGGGASSRATSVSTRISAIGAKYGMRSDSASKMSDSQSTIRTEVLMKEGMEYGDADRMDNETEDGTGDSVVPGDHGSRNGSSLSLPMPFEDMSPDLVAVLRRTGGLPNARIRRTSTPPTLSSAGGQGAPVPAAEGPSPSVRSRVSTSGAPKPDAAHDATSEQQSVRSAAAAATSGAANCSLTELDIVLGRTGGAISRSPAPSRASAVSDAARAVLSGGSGSPRTAEAPDSENELASVLRRTNDYVPPPSPSSRASSQASELRPESVASALKSLYPPDTLRAPPGDASQRSGRSVAGL</sequence>
<feature type="region of interest" description="Disordered" evidence="1">
    <location>
        <begin position="391"/>
        <end position="410"/>
    </location>
</feature>
<dbReference type="OrthoDB" id="8062037at2759"/>
<feature type="region of interest" description="Disordered" evidence="1">
    <location>
        <begin position="456"/>
        <end position="584"/>
    </location>
</feature>
<feature type="compositionally biased region" description="Polar residues" evidence="1">
    <location>
        <begin position="832"/>
        <end position="841"/>
    </location>
</feature>
<feature type="compositionally biased region" description="Polar residues" evidence="1">
    <location>
        <begin position="394"/>
        <end position="409"/>
    </location>
</feature>
<feature type="compositionally biased region" description="Low complexity" evidence="1">
    <location>
        <begin position="476"/>
        <end position="487"/>
    </location>
</feature>
<feature type="compositionally biased region" description="Low complexity" evidence="1">
    <location>
        <begin position="885"/>
        <end position="894"/>
    </location>
</feature>
<feature type="non-terminal residue" evidence="2">
    <location>
        <position position="1015"/>
    </location>
</feature>
<feature type="compositionally biased region" description="Low complexity" evidence="1">
    <location>
        <begin position="624"/>
        <end position="645"/>
    </location>
</feature>
<dbReference type="AlphaFoldDB" id="A0A9W7Y579"/>
<feature type="region of interest" description="Disordered" evidence="1">
    <location>
        <begin position="823"/>
        <end position="894"/>
    </location>
</feature>
<protein>
    <submittedName>
        <fullName evidence="2">Uncharacterized protein</fullName>
    </submittedName>
</protein>
<feature type="compositionally biased region" description="Low complexity" evidence="1">
    <location>
        <begin position="914"/>
        <end position="934"/>
    </location>
</feature>
<feature type="compositionally biased region" description="Low complexity" evidence="1">
    <location>
        <begin position="853"/>
        <end position="866"/>
    </location>
</feature>
<comment type="caution">
    <text evidence="2">The sequence shown here is derived from an EMBL/GenBank/DDBJ whole genome shotgun (WGS) entry which is preliminary data.</text>
</comment>
<accession>A0A9W7Y579</accession>
<proteinExistence type="predicted"/>
<evidence type="ECO:0000313" key="3">
    <source>
        <dbReference type="Proteomes" id="UP001143981"/>
    </source>
</evidence>
<feature type="compositionally biased region" description="Basic and acidic residues" evidence="1">
    <location>
        <begin position="646"/>
        <end position="657"/>
    </location>
</feature>
<organism evidence="2 3">
    <name type="scientific">Coemansia biformis</name>
    <dbReference type="NCBI Taxonomy" id="1286918"/>
    <lineage>
        <taxon>Eukaryota</taxon>
        <taxon>Fungi</taxon>
        <taxon>Fungi incertae sedis</taxon>
        <taxon>Zoopagomycota</taxon>
        <taxon>Kickxellomycotina</taxon>
        <taxon>Kickxellomycetes</taxon>
        <taxon>Kickxellales</taxon>
        <taxon>Kickxellaceae</taxon>
        <taxon>Coemansia</taxon>
    </lineage>
</organism>
<dbReference type="EMBL" id="JANBOI010000899">
    <property type="protein sequence ID" value="KAJ1728094.1"/>
    <property type="molecule type" value="Genomic_DNA"/>
</dbReference>
<feature type="compositionally biased region" description="Polar residues" evidence="1">
    <location>
        <begin position="609"/>
        <end position="619"/>
    </location>
</feature>
<reference evidence="2" key="1">
    <citation type="submission" date="2022-07" db="EMBL/GenBank/DDBJ databases">
        <title>Phylogenomic reconstructions and comparative analyses of Kickxellomycotina fungi.</title>
        <authorList>
            <person name="Reynolds N.K."/>
            <person name="Stajich J.E."/>
            <person name="Barry K."/>
            <person name="Grigoriev I.V."/>
            <person name="Crous P."/>
            <person name="Smith M.E."/>
        </authorList>
    </citation>
    <scope>NUCLEOTIDE SEQUENCE</scope>
    <source>
        <strain evidence="2">BCRC 34381</strain>
    </source>
</reference>
<feature type="region of interest" description="Disordered" evidence="1">
    <location>
        <begin position="295"/>
        <end position="318"/>
    </location>
</feature>
<feature type="region of interest" description="Disordered" evidence="1">
    <location>
        <begin position="910"/>
        <end position="1015"/>
    </location>
</feature>
<feature type="compositionally biased region" description="Basic and acidic residues" evidence="1">
    <location>
        <begin position="697"/>
        <end position="710"/>
    </location>
</feature>
<feature type="region of interest" description="Disordered" evidence="1">
    <location>
        <begin position="770"/>
        <end position="807"/>
    </location>
</feature>
<feature type="region of interest" description="Disordered" evidence="1">
    <location>
        <begin position="163"/>
        <end position="214"/>
    </location>
</feature>
<name>A0A9W7Y579_9FUNG</name>
<feature type="region of interest" description="Disordered" evidence="1">
    <location>
        <begin position="98"/>
        <end position="134"/>
    </location>
</feature>
<evidence type="ECO:0000313" key="2">
    <source>
        <dbReference type="EMBL" id="KAJ1728094.1"/>
    </source>
</evidence>
<feature type="region of interest" description="Disordered" evidence="1">
    <location>
        <begin position="609"/>
        <end position="660"/>
    </location>
</feature>
<feature type="region of interest" description="Disordered" evidence="1">
    <location>
        <begin position="685"/>
        <end position="730"/>
    </location>
</feature>